<name>A0ACD5YSI8_AVESA</name>
<dbReference type="EnsemblPlants" id="AVESA.00010b.r2.6AG1016340.1">
    <property type="protein sequence ID" value="AVESA.00010b.r2.6AG1016340.1.CDS"/>
    <property type="gene ID" value="AVESA.00010b.r2.6AG1016340"/>
</dbReference>
<organism evidence="1 2">
    <name type="scientific">Avena sativa</name>
    <name type="common">Oat</name>
    <dbReference type="NCBI Taxonomy" id="4498"/>
    <lineage>
        <taxon>Eukaryota</taxon>
        <taxon>Viridiplantae</taxon>
        <taxon>Streptophyta</taxon>
        <taxon>Embryophyta</taxon>
        <taxon>Tracheophyta</taxon>
        <taxon>Spermatophyta</taxon>
        <taxon>Magnoliopsida</taxon>
        <taxon>Liliopsida</taxon>
        <taxon>Poales</taxon>
        <taxon>Poaceae</taxon>
        <taxon>BOP clade</taxon>
        <taxon>Pooideae</taxon>
        <taxon>Poodae</taxon>
        <taxon>Poeae</taxon>
        <taxon>Poeae Chloroplast Group 1 (Aveneae type)</taxon>
        <taxon>Aveninae</taxon>
        <taxon>Avena</taxon>
    </lineage>
</organism>
<sequence>MCPVLKLPRLTPYMDGIGNDQTLFTQIPDAVTRDHLAHSKTPIALVRVSGPMVSAEVIQRQIARRCQVQVQWKWEAVPHGDLAFLVSFPTFEYLDRVDGILMIVPLSTAQLTFSVHRREEVPHKLEMQQVWLHVEGVPHILRSFQGLWAVGGLMGTTLDVDLFSLRKRGIVRILVEMFDTKVFLKAKDSLGHFIVSDAVVKHKVFEFRFRIEPEGYIPEPEFVPFLWRKRDDDADDDANGKHLEDAMDTSEAATATQGVGSGSSLAVQGTVTTSSSQGVQRVFAVTPFNANPVTPRGRQLLDALPLDSPLRGKGSSSAPRVSLAQLQDALHSVSIPVLRSCSASPARSRTHILGRSIPVSTPVFEEVAPSGCSRKLTQEGSADRDVHDQLQVAVVLGPTQVGLANHDEVDDCVSLVREDLGTLRDVSPLLVGQEPSVVDGGDRTQEGSGLSRSPARVSSPGDASTVAVQGSGTTFKRSARHGVDASGASATDEDSMIKAMRRKTERNLDSPGSIFFF</sequence>
<dbReference type="Proteomes" id="UP001732700">
    <property type="component" value="Chromosome 6A"/>
</dbReference>
<evidence type="ECO:0000313" key="1">
    <source>
        <dbReference type="EnsemblPlants" id="AVESA.00010b.r2.6AG1016340.1.CDS"/>
    </source>
</evidence>
<accession>A0ACD5YSI8</accession>
<keyword evidence="2" id="KW-1185">Reference proteome</keyword>
<proteinExistence type="predicted"/>
<evidence type="ECO:0000313" key="2">
    <source>
        <dbReference type="Proteomes" id="UP001732700"/>
    </source>
</evidence>
<reference evidence="1" key="2">
    <citation type="submission" date="2025-09" db="UniProtKB">
        <authorList>
            <consortium name="EnsemblPlants"/>
        </authorList>
    </citation>
    <scope>IDENTIFICATION</scope>
</reference>
<protein>
    <submittedName>
        <fullName evidence="1">Uncharacterized protein</fullName>
    </submittedName>
</protein>
<reference evidence="1" key="1">
    <citation type="submission" date="2021-05" db="EMBL/GenBank/DDBJ databases">
        <authorList>
            <person name="Scholz U."/>
            <person name="Mascher M."/>
            <person name="Fiebig A."/>
        </authorList>
    </citation>
    <scope>NUCLEOTIDE SEQUENCE [LARGE SCALE GENOMIC DNA]</scope>
</reference>